<dbReference type="EMBL" id="VRTY01000040">
    <property type="protein sequence ID" value="TXK45793.1"/>
    <property type="molecule type" value="Genomic_DNA"/>
</dbReference>
<evidence type="ECO:0000256" key="1">
    <source>
        <dbReference type="SAM" id="SignalP"/>
    </source>
</evidence>
<evidence type="ECO:0008006" key="4">
    <source>
        <dbReference type="Google" id="ProtNLM"/>
    </source>
</evidence>
<evidence type="ECO:0000313" key="2">
    <source>
        <dbReference type="EMBL" id="TXK45793.1"/>
    </source>
</evidence>
<accession>A0A5C8K569</accession>
<sequence length="635" mass="74306">MIRKLLAGFIVTLVLMAGTQVAKAQIIDDSTKVLYGPRTTLQLYERDVFEGTYREQRVDTSVHNLHNERYWYQDTLFYQDLGNIGTAAKPLLFRLPTQIGARSGRNAFNRYAYDPLRINYFDTRSPYSHLHYVQGGRGQQVFEAMHARNISENWNIGIAYKLLAGNRQVGPSTTLRGDRVVDGQAVKFFTHYRSKNEKYNVFANFTHLNHEQVEFGGYNPGDLPPDSIFERDFQQSQIFLTQATSREMRNNFHVLQLYKLVGEDLKLYHALDTRRQQVRFQDNGIQRVDTTTTRPVYYDRTLHHPTLTDDRSFYRETQNEFGVTGNSKYSFFKGFLKYRNASQEYSVLQFVEDDSTTTRRTEDFKINQLFVGGQLRMHYQNKAMLQLDGEFQMTNDYKVSGLVYFEGLQFMLSRVLRSPSFTEQRMFSNHFNWNNSGFQSSVTDYIQASYVGKLGNRQYLKFHGYYANIKRHIFFNEQKMPQQLGGNQRLVGAQLEHRIHFGPLHFDNTVAYTNTDEAEVIRIPEWLVNSKLYFQGSLFKEALFGQFGVEMTMPSAYMADAYEPVTQQFRLQNEFMQPAYPLFDVFLNADIKTLNIFLKMAHVSDGIITPAYWSTPNYPNMRRSFIFGIKWMFFD</sequence>
<reference evidence="2 3" key="1">
    <citation type="submission" date="2019-08" db="EMBL/GenBank/DDBJ databases">
        <authorList>
            <person name="Shi S."/>
        </authorList>
    </citation>
    <scope>NUCLEOTIDE SEQUENCE [LARGE SCALE GENOMIC DNA]</scope>
    <source>
        <strain evidence="2 3">GY10130</strain>
    </source>
</reference>
<keyword evidence="1" id="KW-0732">Signal</keyword>
<dbReference type="InterPro" id="IPR025631">
    <property type="entry name" value="Porin_10"/>
</dbReference>
<name>A0A5C8K569_9BACT</name>
<feature type="signal peptide" evidence="1">
    <location>
        <begin position="1"/>
        <end position="24"/>
    </location>
</feature>
<dbReference type="SUPFAM" id="SSF56935">
    <property type="entry name" value="Porins"/>
    <property type="match status" value="1"/>
</dbReference>
<proteinExistence type="predicted"/>
<dbReference type="AlphaFoldDB" id="A0A5C8K569"/>
<keyword evidence="3" id="KW-1185">Reference proteome</keyword>
<evidence type="ECO:0000313" key="3">
    <source>
        <dbReference type="Proteomes" id="UP000321926"/>
    </source>
</evidence>
<gene>
    <name evidence="2" type="ORF">FVR03_11920</name>
</gene>
<organism evidence="2 3">
    <name type="scientific">Pontibacter qinzhouensis</name>
    <dbReference type="NCBI Taxonomy" id="2603253"/>
    <lineage>
        <taxon>Bacteria</taxon>
        <taxon>Pseudomonadati</taxon>
        <taxon>Bacteroidota</taxon>
        <taxon>Cytophagia</taxon>
        <taxon>Cytophagales</taxon>
        <taxon>Hymenobacteraceae</taxon>
        <taxon>Pontibacter</taxon>
    </lineage>
</organism>
<dbReference type="RefSeq" id="WP_147921977.1">
    <property type="nucleotide sequence ID" value="NZ_VRTY01000040.1"/>
</dbReference>
<protein>
    <recommendedName>
        <fullName evidence="4">Porin</fullName>
    </recommendedName>
</protein>
<dbReference type="Proteomes" id="UP000321926">
    <property type="component" value="Unassembled WGS sequence"/>
</dbReference>
<dbReference type="Pfam" id="PF14121">
    <property type="entry name" value="Porin_10"/>
    <property type="match status" value="1"/>
</dbReference>
<comment type="caution">
    <text evidence="2">The sequence shown here is derived from an EMBL/GenBank/DDBJ whole genome shotgun (WGS) entry which is preliminary data.</text>
</comment>
<feature type="chain" id="PRO_5022690923" description="Porin" evidence="1">
    <location>
        <begin position="25"/>
        <end position="635"/>
    </location>
</feature>
<dbReference type="OrthoDB" id="1489309at2"/>